<evidence type="ECO:0000313" key="3">
    <source>
        <dbReference type="EMBL" id="TDG94377.1"/>
    </source>
</evidence>
<keyword evidence="1" id="KW-1133">Transmembrane helix</keyword>
<dbReference type="Proteomes" id="UP000214739">
    <property type="component" value="Unassembled WGS sequence"/>
</dbReference>
<keyword evidence="5" id="KW-1185">Reference proteome</keyword>
<proteinExistence type="predicted"/>
<evidence type="ECO:0008006" key="6">
    <source>
        <dbReference type="Google" id="ProtNLM"/>
    </source>
</evidence>
<dbReference type="AlphaFoldDB" id="A0A224V6J6"/>
<keyword evidence="1" id="KW-0472">Membrane</keyword>
<comment type="caution">
    <text evidence="2">The sequence shown here is derived from an EMBL/GenBank/DDBJ whole genome shotgun (WGS) entry which is preliminary data.</text>
</comment>
<dbReference type="EMBL" id="PUFL01000018">
    <property type="protein sequence ID" value="TDG94377.1"/>
    <property type="molecule type" value="Genomic_DNA"/>
</dbReference>
<dbReference type="RefSeq" id="WP_057963176.1">
    <property type="nucleotide sequence ID" value="NZ_BAAAXO010000041.1"/>
</dbReference>
<protein>
    <recommendedName>
        <fullName evidence="6">DUF3278 domain-containing protein</fullName>
    </recommendedName>
</protein>
<name>A0A224V6J6_9LACO</name>
<feature type="transmembrane region" description="Helical" evidence="1">
    <location>
        <begin position="31"/>
        <end position="53"/>
    </location>
</feature>
<dbReference type="OrthoDB" id="2322017at2"/>
<feature type="transmembrane region" description="Helical" evidence="1">
    <location>
        <begin position="104"/>
        <end position="125"/>
    </location>
</feature>
<sequence length="165" mass="18342">MKESVLIKVMRYLFSIRGVLNEHNAREVGKVAINAFVFLWMYTPIANGTVLMLPENMKTRSMINGFVLINMIIGLGGVSLYVTHKVSALKLNYQEVSTEAYPKAVHKAVIHGAWFGCCYGVIAYLMLAQINGFLSIFSIGVGLFLVVVGWTSDTQREIGHIVKVE</sequence>
<feature type="transmembrane region" description="Helical" evidence="1">
    <location>
        <begin position="65"/>
        <end position="84"/>
    </location>
</feature>
<gene>
    <name evidence="3" type="ORF">C5L28_001885</name>
    <name evidence="2" type="ORF">LPKJCM_01887</name>
</gene>
<organism evidence="2 4">
    <name type="scientific">Lentilactobacillus parakefiri</name>
    <dbReference type="NCBI Taxonomy" id="152332"/>
    <lineage>
        <taxon>Bacteria</taxon>
        <taxon>Bacillati</taxon>
        <taxon>Bacillota</taxon>
        <taxon>Bacilli</taxon>
        <taxon>Lactobacillales</taxon>
        <taxon>Lactobacillaceae</taxon>
        <taxon>Lentilactobacillus</taxon>
    </lineage>
</organism>
<feature type="transmembrane region" description="Helical" evidence="1">
    <location>
        <begin position="132"/>
        <end position="150"/>
    </location>
</feature>
<reference evidence="3" key="3">
    <citation type="submission" date="2019-02" db="EMBL/GenBank/DDBJ databases">
        <authorList>
            <person name="Buron G."/>
            <person name="Chaylann A."/>
            <person name="Dolejs I."/>
            <person name="Forster J."/>
            <person name="Miks M.H."/>
        </authorList>
    </citation>
    <scope>NUCLEOTIDE SEQUENCE</scope>
    <source>
        <strain evidence="3">DSM 10551</strain>
    </source>
</reference>
<dbReference type="InterPro" id="IPR021697">
    <property type="entry name" value="DUF3278"/>
</dbReference>
<reference evidence="3 5" key="2">
    <citation type="journal article" date="2019" name="Appl. Microbiol. Biotechnol.">
        <title>Uncovering carbohydrate metabolism through a genotype-phenotype association study of 56 lactic acid bacteria genomes.</title>
        <authorList>
            <person name="Buron-Moles G."/>
            <person name="Chailyan A."/>
            <person name="Dolejs I."/>
            <person name="Forster J."/>
            <person name="Miks M.H."/>
        </authorList>
    </citation>
    <scope>NUCLEOTIDE SEQUENCE [LARGE SCALE GENOMIC DNA]</scope>
    <source>
        <strain evidence="3 5">DSM 10551</strain>
    </source>
</reference>
<dbReference type="EMBL" id="BDGB01000082">
    <property type="protein sequence ID" value="GAW72757.1"/>
    <property type="molecule type" value="Genomic_DNA"/>
</dbReference>
<evidence type="ECO:0000313" key="5">
    <source>
        <dbReference type="Proteomes" id="UP000294668"/>
    </source>
</evidence>
<evidence type="ECO:0000256" key="1">
    <source>
        <dbReference type="SAM" id="Phobius"/>
    </source>
</evidence>
<dbReference type="Proteomes" id="UP000294668">
    <property type="component" value="Unassembled WGS sequence"/>
</dbReference>
<evidence type="ECO:0000313" key="4">
    <source>
        <dbReference type="Proteomes" id="UP000214739"/>
    </source>
</evidence>
<keyword evidence="1" id="KW-0812">Transmembrane</keyword>
<dbReference type="Pfam" id="PF11683">
    <property type="entry name" value="DUF3278"/>
    <property type="match status" value="1"/>
</dbReference>
<evidence type="ECO:0000313" key="2">
    <source>
        <dbReference type="EMBL" id="GAW72757.1"/>
    </source>
</evidence>
<accession>A0A224V6J6</accession>
<reference evidence="2 4" key="1">
    <citation type="journal article" date="2017" name="Biosci Microbiota Food Health">
        <title>Genomic characterization reconfirms the taxonomic status of Lactobacillus parakefiri.</title>
        <authorList>
            <person name="Tanizawa Y."/>
            <person name="Kobayashi H."/>
            <person name="Kaminuma E."/>
            <person name="Sakamoto M."/>
            <person name="Ohkuma M."/>
            <person name="Nakamura Y."/>
            <person name="Arita M."/>
            <person name="Tohno M."/>
        </authorList>
    </citation>
    <scope>NUCLEOTIDE SEQUENCE [LARGE SCALE GENOMIC DNA]</scope>
    <source>
        <strain evidence="2 4">JCM 8573</strain>
    </source>
</reference>